<dbReference type="PANTHER" id="PTHR24078:SF519">
    <property type="entry name" value="DNAJ HOMOLOG SUBFAMILY B MEMBER 13"/>
    <property type="match status" value="1"/>
</dbReference>
<dbReference type="FunFam" id="1.10.287.110:FF:000106">
    <property type="entry name" value="Putative heat shock protein-like protein"/>
    <property type="match status" value="1"/>
</dbReference>
<dbReference type="Proteomes" id="UP000466442">
    <property type="component" value="Unassembled WGS sequence"/>
</dbReference>
<dbReference type="GO" id="GO:0005829">
    <property type="term" value="C:cytosol"/>
    <property type="evidence" value="ECO:0007669"/>
    <property type="project" value="TreeGrafter"/>
</dbReference>
<keyword evidence="4" id="KW-1185">Reference proteome</keyword>
<sequence>MDTSTICTKGIDYYGVLGLNKCASNLEIKDAYRKLAMQYNPERNKDPGLYGLFTLVGEAYEVLSSPLLKAIYDQYGEAGLKKGVVTPYGYNPPFVYHGDPIRTFKEFFGTSSPYADLLTSIEKPPRMFDFGQGKALKQKEKPFVKPLLLKLEEVYHGGLKIIKVQRKVYRDELEDVADIQEKLLNITIPPGIPPGTQITFPESGDQGPSVIPGDIVFVVEDRPHPVFKREGVNLSMMTNISVEQSLVGTVLVINTLDDRTLRVAITQVVTPEYVKVVHGEGMPYPKDRDKKGDLHIKFHVEYPKFIPQNSKKMIARAFAYANAQGKEEAKLEAWGKIVQDDKISRMIPPPPAVFNNQPGIVQVGPNVFLQPPPMKMASLATRNQSFAPVNSSVPPPILPLDKHAY</sequence>
<dbReference type="Pfam" id="PF00226">
    <property type="entry name" value="DnaJ"/>
    <property type="match status" value="1"/>
</dbReference>
<evidence type="ECO:0000313" key="4">
    <source>
        <dbReference type="Proteomes" id="UP000466442"/>
    </source>
</evidence>
<dbReference type="InterPro" id="IPR036869">
    <property type="entry name" value="J_dom_sf"/>
</dbReference>
<dbReference type="CDD" id="cd10747">
    <property type="entry name" value="DnaJ_C"/>
    <property type="match status" value="1"/>
</dbReference>
<accession>A0A8S9XS98</accession>
<protein>
    <recommendedName>
        <fullName evidence="2">J domain-containing protein</fullName>
    </recommendedName>
</protein>
<evidence type="ECO:0000259" key="2">
    <source>
        <dbReference type="PROSITE" id="PS50076"/>
    </source>
</evidence>
<dbReference type="InterPro" id="IPR008971">
    <property type="entry name" value="HSP40/DnaJ_pept-bd"/>
</dbReference>
<dbReference type="OrthoDB" id="550424at2759"/>
<dbReference type="Gene3D" id="2.60.260.20">
    <property type="entry name" value="Urease metallochaperone UreE, N-terminal domain"/>
    <property type="match status" value="2"/>
</dbReference>
<keyword evidence="1" id="KW-0143">Chaperone</keyword>
<dbReference type="InterPro" id="IPR051339">
    <property type="entry name" value="DnaJ_subfamily_B"/>
</dbReference>
<dbReference type="EMBL" id="WIXP02000004">
    <property type="protein sequence ID" value="KAF6211439.1"/>
    <property type="molecule type" value="Genomic_DNA"/>
</dbReference>
<dbReference type="GO" id="GO:0006457">
    <property type="term" value="P:protein folding"/>
    <property type="evidence" value="ECO:0007669"/>
    <property type="project" value="InterPro"/>
</dbReference>
<dbReference type="InterPro" id="IPR001623">
    <property type="entry name" value="DnaJ_domain"/>
</dbReference>
<name>A0A8S9XS98_APOLU</name>
<dbReference type="GO" id="GO:0051082">
    <property type="term" value="F:unfolded protein binding"/>
    <property type="evidence" value="ECO:0007669"/>
    <property type="project" value="InterPro"/>
</dbReference>
<dbReference type="SUPFAM" id="SSF46565">
    <property type="entry name" value="Chaperone J-domain"/>
    <property type="match status" value="1"/>
</dbReference>
<dbReference type="PROSITE" id="PS50076">
    <property type="entry name" value="DNAJ_2"/>
    <property type="match status" value="1"/>
</dbReference>
<dbReference type="FunFam" id="2.60.260.20:FF:000006">
    <property type="entry name" value="DnaJ subfamily B member 13"/>
    <property type="match status" value="1"/>
</dbReference>
<evidence type="ECO:0000256" key="1">
    <source>
        <dbReference type="ARBA" id="ARBA00023186"/>
    </source>
</evidence>
<dbReference type="CDD" id="cd06257">
    <property type="entry name" value="DnaJ"/>
    <property type="match status" value="1"/>
</dbReference>
<proteinExistence type="predicted"/>
<comment type="caution">
    <text evidence="3">The sequence shown here is derived from an EMBL/GenBank/DDBJ whole genome shotgun (WGS) entry which is preliminary data.</text>
</comment>
<organism evidence="3 4">
    <name type="scientific">Apolygus lucorum</name>
    <name type="common">Small green plant bug</name>
    <name type="synonym">Lygocoris lucorum</name>
    <dbReference type="NCBI Taxonomy" id="248454"/>
    <lineage>
        <taxon>Eukaryota</taxon>
        <taxon>Metazoa</taxon>
        <taxon>Ecdysozoa</taxon>
        <taxon>Arthropoda</taxon>
        <taxon>Hexapoda</taxon>
        <taxon>Insecta</taxon>
        <taxon>Pterygota</taxon>
        <taxon>Neoptera</taxon>
        <taxon>Paraneoptera</taxon>
        <taxon>Hemiptera</taxon>
        <taxon>Heteroptera</taxon>
        <taxon>Panheteroptera</taxon>
        <taxon>Cimicomorpha</taxon>
        <taxon>Miridae</taxon>
        <taxon>Mirini</taxon>
        <taxon>Apolygus</taxon>
    </lineage>
</organism>
<dbReference type="PANTHER" id="PTHR24078">
    <property type="entry name" value="DNAJ HOMOLOG SUBFAMILY C MEMBER"/>
    <property type="match status" value="1"/>
</dbReference>
<dbReference type="PRINTS" id="PR00625">
    <property type="entry name" value="JDOMAIN"/>
</dbReference>
<feature type="domain" description="J" evidence="2">
    <location>
        <begin position="12"/>
        <end position="76"/>
    </location>
</feature>
<evidence type="ECO:0000313" key="3">
    <source>
        <dbReference type="EMBL" id="KAF6211439.1"/>
    </source>
</evidence>
<dbReference type="SMART" id="SM00271">
    <property type="entry name" value="DnaJ"/>
    <property type="match status" value="1"/>
</dbReference>
<dbReference type="AlphaFoldDB" id="A0A8S9XS98"/>
<dbReference type="SUPFAM" id="SSF49493">
    <property type="entry name" value="HSP40/DnaJ peptide-binding domain"/>
    <property type="match status" value="2"/>
</dbReference>
<dbReference type="InterPro" id="IPR002939">
    <property type="entry name" value="DnaJ_C"/>
</dbReference>
<dbReference type="Pfam" id="PF01556">
    <property type="entry name" value="DnaJ_C"/>
    <property type="match status" value="1"/>
</dbReference>
<dbReference type="GO" id="GO:0051087">
    <property type="term" value="F:protein-folding chaperone binding"/>
    <property type="evidence" value="ECO:0007669"/>
    <property type="project" value="TreeGrafter"/>
</dbReference>
<gene>
    <name evidence="3" type="ORF">GE061_011951</name>
</gene>
<dbReference type="FunFam" id="2.60.260.20:FF:000002">
    <property type="entry name" value="Dnaj homolog subfamily b member"/>
    <property type="match status" value="1"/>
</dbReference>
<dbReference type="Gene3D" id="1.10.287.110">
    <property type="entry name" value="DnaJ domain"/>
    <property type="match status" value="1"/>
</dbReference>
<reference evidence="3" key="1">
    <citation type="journal article" date="2021" name="Mol. Ecol. Resour.">
        <title>Apolygus lucorum genome provides insights into omnivorousness and mesophyll feeding.</title>
        <authorList>
            <person name="Liu Y."/>
            <person name="Liu H."/>
            <person name="Wang H."/>
            <person name="Huang T."/>
            <person name="Liu B."/>
            <person name="Yang B."/>
            <person name="Yin L."/>
            <person name="Li B."/>
            <person name="Zhang Y."/>
            <person name="Zhang S."/>
            <person name="Jiang F."/>
            <person name="Zhang X."/>
            <person name="Ren Y."/>
            <person name="Wang B."/>
            <person name="Wang S."/>
            <person name="Lu Y."/>
            <person name="Wu K."/>
            <person name="Fan W."/>
            <person name="Wang G."/>
        </authorList>
    </citation>
    <scope>NUCLEOTIDE SEQUENCE</scope>
    <source>
        <strain evidence="3">12Hb</strain>
    </source>
</reference>